<gene>
    <name evidence="9 11" type="primary">lnt</name>
    <name evidence="11" type="ORF">FGF66_09345</name>
</gene>
<proteinExistence type="inferred from homology"/>
<dbReference type="PANTHER" id="PTHR38686">
    <property type="entry name" value="APOLIPOPROTEIN N-ACYLTRANSFERASE"/>
    <property type="match status" value="1"/>
</dbReference>
<dbReference type="InterPro" id="IPR003010">
    <property type="entry name" value="C-N_Hydrolase"/>
</dbReference>
<keyword evidence="3 9" id="KW-1003">Cell membrane</keyword>
<protein>
    <recommendedName>
        <fullName evidence="9">Apolipoprotein N-acyltransferase</fullName>
        <shortName evidence="9">ALP N-acyltransferase</shortName>
        <ecNumber evidence="9">2.3.1.269</ecNumber>
    </recommendedName>
</protein>
<evidence type="ECO:0000256" key="4">
    <source>
        <dbReference type="ARBA" id="ARBA00022679"/>
    </source>
</evidence>
<dbReference type="InterPro" id="IPR004563">
    <property type="entry name" value="Apolipo_AcylTrfase"/>
</dbReference>
<evidence type="ECO:0000313" key="11">
    <source>
        <dbReference type="EMBL" id="TNJ38362.1"/>
    </source>
</evidence>
<feature type="transmembrane region" description="Helical" evidence="9">
    <location>
        <begin position="12"/>
        <end position="31"/>
    </location>
</feature>
<dbReference type="CDD" id="cd07571">
    <property type="entry name" value="ALP_N-acyl_transferase"/>
    <property type="match status" value="1"/>
</dbReference>
<comment type="pathway">
    <text evidence="9">Protein modification; lipoprotein biosynthesis (N-acyl transfer).</text>
</comment>
<keyword evidence="11" id="KW-0449">Lipoprotein</keyword>
<sequence>MSIVGRGAGLRPLSGTFFLPLLSGLLLGISFPTWPSVHLEPLAWIALAPLLLSLEHEERFGPFFRKSWMAMLLFCLITLWWVSLATLVGGILTVFIQSFFSTVPFLAFYYFRKKAGFRFALLALPFVWTGWEWAYMQQDLSLGWLTFGNSQANLLWMVQYADVTGVWGISFWLVTFNVLALLLVRGGESFAVKAGIAMVITLMIVVPLLYARQIFRNTSLNATSPEVRVALVQPNIDPHEKWTGLGPAQTLSRLYSLTGQAVGEERPELIIWPETAIPFSIRLPENKPYMDSVNSMVERWNTPLLTGFPDEELVMPHSASNEAVAASGGEYAAYNASMLLQPTVRMVQIYRKMRLVPFGERVPYMEYFPWLERLNFSMSGISSWQKGREATVMHFTSRDGHPVSMANIICYESIFPGQVSQFVRNGAQFLTLVTNDGWYGTSYGPWQHAAIGRLRCIENRRAMARCANTGVTLFYDTCGRSYAETPWWQQSVLIAAAPLENRITFYTAHADLVPQVCLGISGLLALAAVARKRR</sequence>
<comment type="similarity">
    <text evidence="2 9">Belongs to the CN hydrolase family. Apolipoprotein N-acyltransferase subfamily.</text>
</comment>
<accession>A0A5C4S549</accession>
<organism evidence="11 12">
    <name type="scientific">Chlorobaculum thiosulfatiphilum</name>
    <name type="common">Chlorobium limicola f.sp. thiosulfatophilum</name>
    <dbReference type="NCBI Taxonomy" id="115852"/>
    <lineage>
        <taxon>Bacteria</taxon>
        <taxon>Pseudomonadati</taxon>
        <taxon>Chlorobiota</taxon>
        <taxon>Chlorobiia</taxon>
        <taxon>Chlorobiales</taxon>
        <taxon>Chlorobiaceae</taxon>
        <taxon>Chlorobaculum</taxon>
    </lineage>
</organism>
<keyword evidence="12" id="KW-1185">Reference proteome</keyword>
<evidence type="ECO:0000256" key="7">
    <source>
        <dbReference type="ARBA" id="ARBA00023136"/>
    </source>
</evidence>
<comment type="subcellular location">
    <subcellularLocation>
        <location evidence="1 9">Cell membrane</location>
        <topology evidence="1 9">Multi-pass membrane protein</topology>
    </subcellularLocation>
</comment>
<feature type="transmembrane region" description="Helical" evidence="9">
    <location>
        <begin position="190"/>
        <end position="210"/>
    </location>
</feature>
<dbReference type="OrthoDB" id="9804277at2"/>
<dbReference type="GO" id="GO:0005886">
    <property type="term" value="C:plasma membrane"/>
    <property type="evidence" value="ECO:0007669"/>
    <property type="project" value="UniProtKB-SubCell"/>
</dbReference>
<evidence type="ECO:0000256" key="1">
    <source>
        <dbReference type="ARBA" id="ARBA00004651"/>
    </source>
</evidence>
<dbReference type="AlphaFoldDB" id="A0A5C4S549"/>
<dbReference type="GO" id="GO:0042158">
    <property type="term" value="P:lipoprotein biosynthetic process"/>
    <property type="evidence" value="ECO:0007669"/>
    <property type="project" value="UniProtKB-UniRule"/>
</dbReference>
<dbReference type="InterPro" id="IPR045378">
    <property type="entry name" value="LNT_N"/>
</dbReference>
<comment type="caution">
    <text evidence="11">The sequence shown here is derived from an EMBL/GenBank/DDBJ whole genome shotgun (WGS) entry which is preliminary data.</text>
</comment>
<evidence type="ECO:0000256" key="2">
    <source>
        <dbReference type="ARBA" id="ARBA00010065"/>
    </source>
</evidence>
<dbReference type="InterPro" id="IPR036526">
    <property type="entry name" value="C-N_Hydrolase_sf"/>
</dbReference>
<dbReference type="SUPFAM" id="SSF56317">
    <property type="entry name" value="Carbon-nitrogen hydrolase"/>
    <property type="match status" value="1"/>
</dbReference>
<feature type="transmembrane region" description="Helical" evidence="9">
    <location>
        <begin position="67"/>
        <end position="84"/>
    </location>
</feature>
<dbReference type="PANTHER" id="PTHR38686:SF1">
    <property type="entry name" value="APOLIPOPROTEIN N-ACYLTRANSFERASE"/>
    <property type="match status" value="1"/>
</dbReference>
<dbReference type="EC" id="2.3.1.269" evidence="9"/>
<keyword evidence="7 9" id="KW-0472">Membrane</keyword>
<comment type="catalytic activity">
    <reaction evidence="9">
        <text>N-terminal S-1,2-diacyl-sn-glyceryl-L-cysteinyl-[lipoprotein] + a glycerophospholipid = N-acyl-S-1,2-diacyl-sn-glyceryl-L-cysteinyl-[lipoprotein] + a 2-acyl-sn-glycero-3-phospholipid + H(+)</text>
        <dbReference type="Rhea" id="RHEA:48228"/>
        <dbReference type="Rhea" id="RHEA-COMP:14681"/>
        <dbReference type="Rhea" id="RHEA-COMP:14684"/>
        <dbReference type="ChEBI" id="CHEBI:15378"/>
        <dbReference type="ChEBI" id="CHEBI:136912"/>
        <dbReference type="ChEBI" id="CHEBI:140656"/>
        <dbReference type="ChEBI" id="CHEBI:140657"/>
        <dbReference type="ChEBI" id="CHEBI:140660"/>
        <dbReference type="EC" id="2.3.1.269"/>
    </reaction>
</comment>
<name>A0A5C4S549_CHLTI</name>
<feature type="domain" description="CN hydrolase" evidence="10">
    <location>
        <begin position="232"/>
        <end position="499"/>
    </location>
</feature>
<dbReference type="Gene3D" id="3.60.110.10">
    <property type="entry name" value="Carbon-nitrogen hydrolase"/>
    <property type="match status" value="1"/>
</dbReference>
<evidence type="ECO:0000256" key="9">
    <source>
        <dbReference type="HAMAP-Rule" id="MF_01148"/>
    </source>
</evidence>
<dbReference type="RefSeq" id="WP_139457378.1">
    <property type="nucleotide sequence ID" value="NZ_VDCH01000021.1"/>
</dbReference>
<evidence type="ECO:0000313" key="12">
    <source>
        <dbReference type="Proteomes" id="UP000308271"/>
    </source>
</evidence>
<feature type="transmembrane region" description="Helical" evidence="9">
    <location>
        <begin position="117"/>
        <end position="136"/>
    </location>
</feature>
<dbReference type="NCBIfam" id="TIGR00546">
    <property type="entry name" value="lnt"/>
    <property type="match status" value="1"/>
</dbReference>
<dbReference type="GO" id="GO:0016410">
    <property type="term" value="F:N-acyltransferase activity"/>
    <property type="evidence" value="ECO:0007669"/>
    <property type="project" value="UniProtKB-UniRule"/>
</dbReference>
<dbReference type="PROSITE" id="PS50263">
    <property type="entry name" value="CN_HYDROLASE"/>
    <property type="match status" value="1"/>
</dbReference>
<reference evidence="11 12" key="1">
    <citation type="submission" date="2019-05" db="EMBL/GenBank/DDBJ databases">
        <title>Draft Whole-Genome sequence of the green sulfur bacterium Chlorobaculum thiosulfatiphilum DSM 249.</title>
        <authorList>
            <person name="Meyer T.E."/>
            <person name="Kyndt J.A."/>
        </authorList>
    </citation>
    <scope>NUCLEOTIDE SEQUENCE [LARGE SCALE GENOMIC DNA]</scope>
    <source>
        <strain evidence="11 12">DSM 249</strain>
    </source>
</reference>
<dbReference type="HAMAP" id="MF_01148">
    <property type="entry name" value="Lnt"/>
    <property type="match status" value="1"/>
</dbReference>
<comment type="caution">
    <text evidence="9">Lacks conserved residue(s) required for the propagation of feature annotation.</text>
</comment>
<evidence type="ECO:0000259" key="10">
    <source>
        <dbReference type="PROSITE" id="PS50263"/>
    </source>
</evidence>
<dbReference type="Pfam" id="PF00795">
    <property type="entry name" value="CN_hydrolase"/>
    <property type="match status" value="1"/>
</dbReference>
<keyword evidence="5 9" id="KW-0812">Transmembrane</keyword>
<keyword evidence="6 9" id="KW-1133">Transmembrane helix</keyword>
<keyword evidence="8 9" id="KW-0012">Acyltransferase</keyword>
<evidence type="ECO:0000256" key="5">
    <source>
        <dbReference type="ARBA" id="ARBA00022692"/>
    </source>
</evidence>
<evidence type="ECO:0000256" key="8">
    <source>
        <dbReference type="ARBA" id="ARBA00023315"/>
    </source>
</evidence>
<feature type="transmembrane region" description="Helical" evidence="9">
    <location>
        <begin position="156"/>
        <end position="183"/>
    </location>
</feature>
<dbReference type="EMBL" id="VDCH01000021">
    <property type="protein sequence ID" value="TNJ38362.1"/>
    <property type="molecule type" value="Genomic_DNA"/>
</dbReference>
<dbReference type="UniPathway" id="UPA00666"/>
<comment type="function">
    <text evidence="9">Catalyzes the phospholipid dependent N-acylation of the N-terminal cysteine of apolipoprotein, the last step in lipoprotein maturation.</text>
</comment>
<keyword evidence="4 9" id="KW-0808">Transferase</keyword>
<dbReference type="Pfam" id="PF20154">
    <property type="entry name" value="LNT_N"/>
    <property type="match status" value="1"/>
</dbReference>
<evidence type="ECO:0000256" key="3">
    <source>
        <dbReference type="ARBA" id="ARBA00022475"/>
    </source>
</evidence>
<evidence type="ECO:0000256" key="6">
    <source>
        <dbReference type="ARBA" id="ARBA00022989"/>
    </source>
</evidence>
<dbReference type="Proteomes" id="UP000308271">
    <property type="component" value="Unassembled WGS sequence"/>
</dbReference>